<name>A0ABS6ETQ0_9FIRM</name>
<dbReference type="Proteomes" id="UP000783588">
    <property type="component" value="Unassembled WGS sequence"/>
</dbReference>
<accession>A0ABS6ETQ0</accession>
<dbReference type="RefSeq" id="WP_216470785.1">
    <property type="nucleotide sequence ID" value="NZ_JAHLQI010000006.1"/>
</dbReference>
<proteinExistence type="predicted"/>
<keyword evidence="2" id="KW-1185">Reference proteome</keyword>
<dbReference type="EMBL" id="JAHLQI010000006">
    <property type="protein sequence ID" value="MBU5491070.1"/>
    <property type="molecule type" value="Genomic_DNA"/>
</dbReference>
<reference evidence="1 2" key="1">
    <citation type="submission" date="2021-06" db="EMBL/GenBank/DDBJ databases">
        <authorList>
            <person name="Sun Q."/>
            <person name="Li D."/>
        </authorList>
    </citation>
    <scope>NUCLEOTIDE SEQUENCE [LARGE SCALE GENOMIC DNA]</scope>
    <source>
        <strain evidence="1 2">MSJd-7</strain>
    </source>
</reference>
<comment type="caution">
    <text evidence="1">The sequence shown here is derived from an EMBL/GenBank/DDBJ whole genome shotgun (WGS) entry which is preliminary data.</text>
</comment>
<evidence type="ECO:0000313" key="2">
    <source>
        <dbReference type="Proteomes" id="UP000783588"/>
    </source>
</evidence>
<protein>
    <submittedName>
        <fullName evidence="1">Uncharacterized protein</fullName>
    </submittedName>
</protein>
<organism evidence="1 2">
    <name type="scientific">Butyricicoccus intestinisimiae</name>
    <dbReference type="NCBI Taxonomy" id="2841509"/>
    <lineage>
        <taxon>Bacteria</taxon>
        <taxon>Bacillati</taxon>
        <taxon>Bacillota</taxon>
        <taxon>Clostridia</taxon>
        <taxon>Eubacteriales</taxon>
        <taxon>Butyricicoccaceae</taxon>
        <taxon>Butyricicoccus</taxon>
    </lineage>
</organism>
<sequence length="198" mass="22521">MDYFDMLTEQRIDSETADLVDALLEQALPSLQPCDCPLETVLRQLADKYPLTVLPRESTHYAQTALAVIESDFPEDADYLPHDWEDRLEQALGLTGTLHMQLFCAEIRDEGAGHTLYEQQRIQYEQRTAGSGQVWRRMPVRICAETSSGYCLVTGSESLRDEILAMRGVSQDDIAHRTPALIAYLRARHDLRHNSEAR</sequence>
<gene>
    <name evidence="1" type="ORF">KQI75_10645</name>
</gene>
<evidence type="ECO:0000313" key="1">
    <source>
        <dbReference type="EMBL" id="MBU5491070.1"/>
    </source>
</evidence>